<evidence type="ECO:0000256" key="3">
    <source>
        <dbReference type="ARBA" id="ARBA00014414"/>
    </source>
</evidence>
<keyword evidence="5" id="KW-0677">Repeat</keyword>
<evidence type="ECO:0000256" key="7">
    <source>
        <dbReference type="SAM" id="MobiDB-lite"/>
    </source>
</evidence>
<feature type="region of interest" description="Disordered" evidence="7">
    <location>
        <begin position="860"/>
        <end position="881"/>
    </location>
</feature>
<dbReference type="PANTHER" id="PTHR21436">
    <property type="entry name" value="COILED-COIL DOMAIN-CONTAINING PROTEIN 142"/>
    <property type="match status" value="1"/>
</dbReference>
<feature type="domain" description="MI" evidence="8">
    <location>
        <begin position="1331"/>
        <end position="1454"/>
    </location>
</feature>
<evidence type="ECO:0000313" key="9">
    <source>
        <dbReference type="Ensembl" id="ENSPCLP00000007105.1"/>
    </source>
</evidence>
<proteinExistence type="inferred from homology"/>
<feature type="region of interest" description="Disordered" evidence="7">
    <location>
        <begin position="40"/>
        <end position="60"/>
    </location>
</feature>
<comment type="subcellular location">
    <subcellularLocation>
        <location evidence="1">Cytoplasm</location>
    </subcellularLocation>
</comment>
<keyword evidence="6" id="KW-0539">Nucleus</keyword>
<feature type="compositionally biased region" description="Basic and acidic residues" evidence="7">
    <location>
        <begin position="1079"/>
        <end position="1088"/>
    </location>
</feature>
<evidence type="ECO:0000256" key="4">
    <source>
        <dbReference type="ARBA" id="ARBA00022490"/>
    </source>
</evidence>
<evidence type="ECO:0000256" key="1">
    <source>
        <dbReference type="ARBA" id="ARBA00004496"/>
    </source>
</evidence>
<evidence type="ECO:0000256" key="5">
    <source>
        <dbReference type="ARBA" id="ARBA00022737"/>
    </source>
</evidence>
<feature type="compositionally biased region" description="Acidic residues" evidence="7">
    <location>
        <begin position="1033"/>
        <end position="1047"/>
    </location>
</feature>
<dbReference type="FunFam" id="1.25.40.180:FF:000009">
    <property type="entry name" value="programmed cell death protein 4"/>
    <property type="match status" value="1"/>
</dbReference>
<dbReference type="Pfam" id="PF02847">
    <property type="entry name" value="MA3"/>
    <property type="match status" value="2"/>
</dbReference>
<dbReference type="InterPro" id="IPR003891">
    <property type="entry name" value="Initiation_fac_eIF4g_MI"/>
</dbReference>
<protein>
    <recommendedName>
        <fullName evidence="3">Programmed cell death protein 4</fullName>
    </recommendedName>
</protein>
<feature type="compositionally biased region" description="Low complexity" evidence="7">
    <location>
        <begin position="784"/>
        <end position="794"/>
    </location>
</feature>
<keyword evidence="10" id="KW-1185">Reference proteome</keyword>
<feature type="region of interest" description="Disordered" evidence="7">
    <location>
        <begin position="979"/>
        <end position="1130"/>
    </location>
</feature>
<feature type="compositionally biased region" description="Gly residues" evidence="7">
    <location>
        <begin position="1118"/>
        <end position="1129"/>
    </location>
</feature>
<accession>A0A669PIC7</accession>
<dbReference type="PANTHER" id="PTHR21436:SF2">
    <property type="entry name" value="COILED-COIL DOMAIN-CONTAINING PROTEIN 142"/>
    <property type="match status" value="1"/>
</dbReference>
<dbReference type="Gene3D" id="1.25.40.180">
    <property type="match status" value="2"/>
</dbReference>
<sequence>MEDGRCARPCLQLLGADGPGLDALLLLLMARVPPRGLLPALPGSGAERTEPGGPSPGGLARSLRKAEAILRSCVGPGILRLRSPRPGGSSASDSDEEDAEFGPRAAQVEQSFRGLRRAFRAWENPRTETFRGHVLPPPADAFCYHAVHPRVAERCAALHALLQHRHQLRLARQYSRRLKAASDFVRGLLSPEPRPLRALCEELRTHAGHWAALRRRMRGDAWLRPLLLRRREAVAHMRRALGLLALQAARLLEERLEAALRGAARDGTPPALLADLFQGLEIYNRVLEELDPEPGSARSAAGAGWAAGMPPRAFPLRRVLALLAAERGRRTAESLARLLRHGDGGFVAEEEDAGREAARSLPEALRALCREDERLVSPVLQVLVASADGLWRSALDVPTESPAAPSPRPGSACKAVRWLDATHAAAAEALHARYRPLCWEAAGAALGPRLELPAGGTGRASGVARELQRALSLARIPTECEEELGRLCRRLQCRGALLAWHRDFALALGSGLSDRCAVPERSDGAAHSGTARLLQRLYPALHSALRNLPDGPEGGPLGSPCLRQQLLGCCLATAQASCSWLMGKAFQYLAAWSLQQFLLVTQGDLQLLKAETDALEVLVNAAFPEPEDGPQHLAPHRRLRSQHERWLCLQIRSAAASIQLFAGDVLKLFSTDCKRMSAEIFDQTMPLGRHWRLGLRAELPSSPSEYAAAAAQTVLGQVLQGAQLLPRDSQVPTLARVMTAFVEAWMDHILAQKIKFRLQPRCPHTGAGRQQPAQPGDPGGSGAFSGPPAAPSRRGAPRPAPRRPPRVLPVGRAAAVVGAAAARCAALARPRAALHGQEPRGLSAAKIKRRGAGLRLLSRSLGSRAGGPGPYRGREHPGASLPAPPPSAIGAAAVLRACPRGDTGRGSVPTASELHPQCVRFPVVVPRDPGHEHPRRGLRFPHAVSARARGPSGPPPAPHPVCFPRCRWDYGSHDAAAPPGHFLRAAGRGPAEQRAPSPPSGPGAAGMSAASTAEPGAAARAPFAAGPSAEQQQQEEEEEGGEEEGEDGAGGARSWAPPEKLLHEARLRAKAKRRLRRTSSRDSAREPPAEEPGAEPGSPKGRAHDRRSRGGKGRGLPKKGGAGGKGVWGAPGVVYGYQEPDSRDPNYDEVAQGDTVYATVVPELEEDELEQNVQPMVLEYFEHGDTSEVVELLRGLNLGGRRHTVPSLAVALALEGKASHRELTSRLLSDLVGRVLSPEDVAWAFDKMLRDLPDLILDTPEAPQMLGQFIARAVADHALPLGFLERYKGRVDCEHARAALDRAAVLLRIKRDVNRLDNVWGVGGGQRPVKHLVKEMNLLLREYLLSGEVSEAERCLRALEVPHFHHELVYEAVVMVLEGSGDAPVTTMVTLLQVLWETGLVTLDQMNRGFQRVYAALADLSLDAPLAHARLERLLELCCQRGVVTRALRDACPARYGWGRGDTGGAGHRQLWDRAMGTRGDTGRCQVWDTGAWRRGTLPGTGWGWGGRGVLPALGHGAGRRARPAPPGTGWYWGGGTGGPPVRDAGTLWGSGLPPSPPSQGPEAFRQRGRRGPREAVSAGRSPAAPVRTGHNKALPGAPLRVCAQSSRRRLR</sequence>
<dbReference type="InterPro" id="IPR016024">
    <property type="entry name" value="ARM-type_fold"/>
</dbReference>
<dbReference type="InterPro" id="IPR026700">
    <property type="entry name" value="CCDC142"/>
</dbReference>
<dbReference type="SMART" id="SM00544">
    <property type="entry name" value="MA3"/>
    <property type="match status" value="2"/>
</dbReference>
<feature type="region of interest" description="Disordered" evidence="7">
    <location>
        <begin position="761"/>
        <end position="806"/>
    </location>
</feature>
<evidence type="ECO:0000259" key="8">
    <source>
        <dbReference type="PROSITE" id="PS51366"/>
    </source>
</evidence>
<feature type="domain" description="MI" evidence="8">
    <location>
        <begin position="1168"/>
        <end position="1289"/>
    </location>
</feature>
<name>A0A669PIC7_PHACC</name>
<dbReference type="Pfam" id="PF14923">
    <property type="entry name" value="CCDC142"/>
    <property type="match status" value="1"/>
</dbReference>
<organism evidence="9 10">
    <name type="scientific">Phasianus colchicus</name>
    <name type="common">Common pheasant</name>
    <dbReference type="NCBI Taxonomy" id="9054"/>
    <lineage>
        <taxon>Eukaryota</taxon>
        <taxon>Metazoa</taxon>
        <taxon>Chordata</taxon>
        <taxon>Craniata</taxon>
        <taxon>Vertebrata</taxon>
        <taxon>Euteleostomi</taxon>
        <taxon>Archelosauria</taxon>
        <taxon>Archosauria</taxon>
        <taxon>Dinosauria</taxon>
        <taxon>Saurischia</taxon>
        <taxon>Theropoda</taxon>
        <taxon>Coelurosauria</taxon>
        <taxon>Aves</taxon>
        <taxon>Neognathae</taxon>
        <taxon>Galloanserae</taxon>
        <taxon>Galliformes</taxon>
        <taxon>Phasianidae</taxon>
        <taxon>Phasianinae</taxon>
        <taxon>Phasianus</taxon>
    </lineage>
</organism>
<feature type="compositionally biased region" description="Basic residues" evidence="7">
    <location>
        <begin position="1068"/>
        <end position="1078"/>
    </location>
</feature>
<evidence type="ECO:0000313" key="10">
    <source>
        <dbReference type="Proteomes" id="UP000472261"/>
    </source>
</evidence>
<feature type="region of interest" description="Disordered" evidence="7">
    <location>
        <begin position="1535"/>
        <end position="1612"/>
    </location>
</feature>
<feature type="compositionally biased region" description="Low complexity" evidence="7">
    <location>
        <begin position="1005"/>
        <end position="1032"/>
    </location>
</feature>
<evidence type="ECO:0000256" key="6">
    <source>
        <dbReference type="ARBA" id="ARBA00023242"/>
    </source>
</evidence>
<comment type="similarity">
    <text evidence="2">Belongs to the PDCD4 family.</text>
</comment>
<reference evidence="9" key="1">
    <citation type="submission" date="2025-08" db="UniProtKB">
        <authorList>
            <consortium name="Ensembl"/>
        </authorList>
    </citation>
    <scope>IDENTIFICATION</scope>
</reference>
<feature type="region of interest" description="Disordered" evidence="7">
    <location>
        <begin position="80"/>
        <end position="105"/>
    </location>
</feature>
<dbReference type="SUPFAM" id="SSF48371">
    <property type="entry name" value="ARM repeat"/>
    <property type="match status" value="2"/>
</dbReference>
<dbReference type="InterPro" id="IPR055350">
    <property type="entry name" value="CCDC142_C"/>
</dbReference>
<evidence type="ECO:0000256" key="2">
    <source>
        <dbReference type="ARBA" id="ARBA00005497"/>
    </source>
</evidence>
<dbReference type="PROSITE" id="PS51366">
    <property type="entry name" value="MI"/>
    <property type="match status" value="2"/>
</dbReference>
<dbReference type="Ensembl" id="ENSPCLT00000009762.1">
    <property type="protein sequence ID" value="ENSPCLP00000007105.1"/>
    <property type="gene ID" value="ENSPCLG00000005919.1"/>
</dbReference>
<keyword evidence="4" id="KW-0963">Cytoplasm</keyword>
<dbReference type="Proteomes" id="UP000472261">
    <property type="component" value="Unplaced"/>
</dbReference>
<dbReference type="FunFam" id="1.25.40.180:FF:000008">
    <property type="entry name" value="Programmed cell death protein 4"/>
    <property type="match status" value="1"/>
</dbReference>
<feature type="compositionally biased region" description="Basic residues" evidence="7">
    <location>
        <begin position="1101"/>
        <end position="1117"/>
    </location>
</feature>
<reference evidence="9" key="2">
    <citation type="submission" date="2025-09" db="UniProtKB">
        <authorList>
            <consortium name="Ensembl"/>
        </authorList>
    </citation>
    <scope>IDENTIFICATION</scope>
</reference>
<dbReference type="GO" id="GO:0005737">
    <property type="term" value="C:cytoplasm"/>
    <property type="evidence" value="ECO:0007669"/>
    <property type="project" value="UniProtKB-SubCell"/>
</dbReference>